<proteinExistence type="inferred from homology"/>
<dbReference type="Proteomes" id="UP001233999">
    <property type="component" value="Unassembled WGS sequence"/>
</dbReference>
<dbReference type="GO" id="GO:0005886">
    <property type="term" value="C:plasma membrane"/>
    <property type="evidence" value="ECO:0007669"/>
    <property type="project" value="UniProtKB-SubCell"/>
</dbReference>
<sequence length="313" mass="36047">MNLVGKFDIYSEISPVIWTMKIFGICNYSLKGNLSFREIKQCSVTYAYCLILLILHICIIFFYVKDSMSEEVALGPVEYKMFAHLFVTCSALSVIVRASSVFRRFNIDAVYNALADFDCKMSYDHKNYKICYVFSIVLITQHYINFVYVLHRVILSEVLNSVLLSVALFNHWPFITVDILYLSILLAMQWRYRVLNLKIQKSLQSDSLKYSVSMLNSTHGNELKSVSIPILRDLYYSLTHICKLMNSSFSIPILLSITCKFIILTFNLHILLSRSLRNESVLDAIEAEVVINSVNYSSIIVLITWFTTVTTSE</sequence>
<evidence type="ECO:0000256" key="2">
    <source>
        <dbReference type="ARBA" id="ARBA00022475"/>
    </source>
</evidence>
<feature type="non-terminal residue" evidence="7">
    <location>
        <position position="313"/>
    </location>
</feature>
<accession>A0AAD7ZPJ8</accession>
<dbReference type="AlphaFoldDB" id="A0AAD7ZPJ8"/>
<name>A0AAD7ZPJ8_DIPPU</name>
<comment type="caution">
    <text evidence="7">The sequence shown here is derived from an EMBL/GenBank/DDBJ whole genome shotgun (WGS) entry which is preliminary data.</text>
</comment>
<gene>
    <name evidence="7" type="ORF">L9F63_022116</name>
</gene>
<evidence type="ECO:0000256" key="6">
    <source>
        <dbReference type="RuleBase" id="RU363108"/>
    </source>
</evidence>
<evidence type="ECO:0000313" key="8">
    <source>
        <dbReference type="Proteomes" id="UP001233999"/>
    </source>
</evidence>
<protein>
    <recommendedName>
        <fullName evidence="6">Gustatory receptor</fullName>
    </recommendedName>
</protein>
<keyword evidence="2 6" id="KW-1003">Cell membrane</keyword>
<feature type="transmembrane region" description="Helical" evidence="6">
    <location>
        <begin position="130"/>
        <end position="151"/>
    </location>
</feature>
<evidence type="ECO:0000256" key="5">
    <source>
        <dbReference type="ARBA" id="ARBA00023136"/>
    </source>
</evidence>
<dbReference type="GO" id="GO:0007165">
    <property type="term" value="P:signal transduction"/>
    <property type="evidence" value="ECO:0007669"/>
    <property type="project" value="UniProtKB-KW"/>
</dbReference>
<reference evidence="7" key="2">
    <citation type="submission" date="2023-05" db="EMBL/GenBank/DDBJ databases">
        <authorList>
            <person name="Fouks B."/>
        </authorList>
    </citation>
    <scope>NUCLEOTIDE SEQUENCE</scope>
    <source>
        <strain evidence="7">Stay&amp;Tobe</strain>
        <tissue evidence="7">Testes</tissue>
    </source>
</reference>
<dbReference type="EMBL" id="JASPKZ010007570">
    <property type="protein sequence ID" value="KAJ9583553.1"/>
    <property type="molecule type" value="Genomic_DNA"/>
</dbReference>
<evidence type="ECO:0000256" key="4">
    <source>
        <dbReference type="ARBA" id="ARBA00022989"/>
    </source>
</evidence>
<feature type="transmembrane region" description="Helical" evidence="6">
    <location>
        <begin position="79"/>
        <end position="96"/>
    </location>
</feature>
<keyword evidence="8" id="KW-1185">Reference proteome</keyword>
<feature type="transmembrane region" description="Helical" evidence="6">
    <location>
        <begin position="253"/>
        <end position="272"/>
    </location>
</feature>
<keyword evidence="3 6" id="KW-0812">Transmembrane</keyword>
<evidence type="ECO:0000256" key="1">
    <source>
        <dbReference type="ARBA" id="ARBA00004651"/>
    </source>
</evidence>
<keyword evidence="5 6" id="KW-0472">Membrane</keyword>
<dbReference type="Pfam" id="PF08395">
    <property type="entry name" value="7tm_7"/>
    <property type="match status" value="1"/>
</dbReference>
<comment type="subcellular location">
    <subcellularLocation>
        <location evidence="1 6">Cell membrane</location>
        <topology evidence="1 6">Multi-pass membrane protein</topology>
    </subcellularLocation>
</comment>
<keyword evidence="6" id="KW-0807">Transducer</keyword>
<reference evidence="7" key="1">
    <citation type="journal article" date="2023" name="IScience">
        <title>Live-bearing cockroach genome reveals convergent evolutionary mechanisms linked to viviparity in insects and beyond.</title>
        <authorList>
            <person name="Fouks B."/>
            <person name="Harrison M.C."/>
            <person name="Mikhailova A.A."/>
            <person name="Marchal E."/>
            <person name="English S."/>
            <person name="Carruthers M."/>
            <person name="Jennings E.C."/>
            <person name="Chiamaka E.L."/>
            <person name="Frigard R.A."/>
            <person name="Pippel M."/>
            <person name="Attardo G.M."/>
            <person name="Benoit J.B."/>
            <person name="Bornberg-Bauer E."/>
            <person name="Tobe S.S."/>
        </authorList>
    </citation>
    <scope>NUCLEOTIDE SEQUENCE</scope>
    <source>
        <strain evidence="7">Stay&amp;Tobe</strain>
    </source>
</reference>
<comment type="caution">
    <text evidence="6">Lacks conserved residue(s) required for the propagation of feature annotation.</text>
</comment>
<dbReference type="InterPro" id="IPR013604">
    <property type="entry name" value="7TM_chemorcpt"/>
</dbReference>
<comment type="function">
    <text evidence="6">Gustatory receptor which mediates acceptance or avoidance behavior, depending on its substrates.</text>
</comment>
<keyword evidence="4 6" id="KW-1133">Transmembrane helix</keyword>
<evidence type="ECO:0000256" key="3">
    <source>
        <dbReference type="ARBA" id="ARBA00022692"/>
    </source>
</evidence>
<keyword evidence="6" id="KW-0675">Receptor</keyword>
<feature type="transmembrane region" description="Helical" evidence="6">
    <location>
        <begin position="45"/>
        <end position="64"/>
    </location>
</feature>
<evidence type="ECO:0000313" key="7">
    <source>
        <dbReference type="EMBL" id="KAJ9583553.1"/>
    </source>
</evidence>
<comment type="similarity">
    <text evidence="6">Belongs to the insect chemoreceptor superfamily. Gustatory receptor (GR) family.</text>
</comment>
<dbReference type="GO" id="GO:0050909">
    <property type="term" value="P:sensory perception of taste"/>
    <property type="evidence" value="ECO:0007669"/>
    <property type="project" value="InterPro"/>
</dbReference>
<feature type="transmembrane region" description="Helical" evidence="6">
    <location>
        <begin position="171"/>
        <end position="192"/>
    </location>
</feature>
<organism evidence="7 8">
    <name type="scientific">Diploptera punctata</name>
    <name type="common">Pacific beetle cockroach</name>
    <dbReference type="NCBI Taxonomy" id="6984"/>
    <lineage>
        <taxon>Eukaryota</taxon>
        <taxon>Metazoa</taxon>
        <taxon>Ecdysozoa</taxon>
        <taxon>Arthropoda</taxon>
        <taxon>Hexapoda</taxon>
        <taxon>Insecta</taxon>
        <taxon>Pterygota</taxon>
        <taxon>Neoptera</taxon>
        <taxon>Polyneoptera</taxon>
        <taxon>Dictyoptera</taxon>
        <taxon>Blattodea</taxon>
        <taxon>Blaberoidea</taxon>
        <taxon>Blaberidae</taxon>
        <taxon>Diplopterinae</taxon>
        <taxon>Diploptera</taxon>
    </lineage>
</organism>